<dbReference type="Pfam" id="PF26087">
    <property type="entry name" value="DUF8032"/>
    <property type="match status" value="1"/>
</dbReference>
<feature type="region of interest" description="Disordered" evidence="1">
    <location>
        <begin position="113"/>
        <end position="134"/>
    </location>
</feature>
<dbReference type="InterPro" id="IPR058345">
    <property type="entry name" value="DUF8032"/>
</dbReference>
<feature type="domain" description="DUF8032" evidence="2">
    <location>
        <begin position="235"/>
        <end position="327"/>
    </location>
</feature>
<dbReference type="EMBL" id="JABAYA010000258">
    <property type="protein sequence ID" value="KAF7721517.1"/>
    <property type="molecule type" value="Genomic_DNA"/>
</dbReference>
<name>A0A8H7BKE0_9FUNG</name>
<feature type="compositionally biased region" description="Low complexity" evidence="1">
    <location>
        <begin position="168"/>
        <end position="180"/>
    </location>
</feature>
<organism evidence="3 4">
    <name type="scientific">Apophysomyces ossiformis</name>
    <dbReference type="NCBI Taxonomy" id="679940"/>
    <lineage>
        <taxon>Eukaryota</taxon>
        <taxon>Fungi</taxon>
        <taxon>Fungi incertae sedis</taxon>
        <taxon>Mucoromycota</taxon>
        <taxon>Mucoromycotina</taxon>
        <taxon>Mucoromycetes</taxon>
        <taxon>Mucorales</taxon>
        <taxon>Mucorineae</taxon>
        <taxon>Mucoraceae</taxon>
        <taxon>Apophysomyces</taxon>
    </lineage>
</organism>
<dbReference type="PANTHER" id="PTHR22949">
    <property type="entry name" value="WHITE COLLAR 2 PROTEIN WC2"/>
    <property type="match status" value="1"/>
</dbReference>
<evidence type="ECO:0000256" key="1">
    <source>
        <dbReference type="SAM" id="MobiDB-lite"/>
    </source>
</evidence>
<protein>
    <recommendedName>
        <fullName evidence="2">DUF8032 domain-containing protein</fullName>
    </recommendedName>
</protein>
<dbReference type="OrthoDB" id="5599902at2759"/>
<dbReference type="PANTHER" id="PTHR22949:SF0">
    <property type="entry name" value="RE27538P"/>
    <property type="match status" value="1"/>
</dbReference>
<evidence type="ECO:0000259" key="2">
    <source>
        <dbReference type="Pfam" id="PF26087"/>
    </source>
</evidence>
<feature type="compositionally biased region" description="Polar residues" evidence="1">
    <location>
        <begin position="116"/>
        <end position="131"/>
    </location>
</feature>
<evidence type="ECO:0000313" key="4">
    <source>
        <dbReference type="Proteomes" id="UP000605846"/>
    </source>
</evidence>
<dbReference type="Proteomes" id="UP000605846">
    <property type="component" value="Unassembled WGS sequence"/>
</dbReference>
<sequence length="361" mass="40587">MTPSYVDPFDSVLQSPLDHEGALEVMSTDSTQQLIGQTSATSFDMSTIVQSLVPLDPFGQAQNLVNPFISPVAMSPITGSSMTVSSTAPYGLLNQEMTMPRCEEWSFGPSSMHLPTHSQSIQTAKQRNESSARLPCTPSMAMYQFVDERWPNKQQTMNFPVREPSPPSAASSNMSSPPSATDCSTEKPKRRRHSAPCSTSTGRSSRRRESHQTSVASLVSLANNDPTNEFINGIEYITFMYSCNRVVKEYTIRADIHNVSIDDIPLSFRVPNTVYPRANVPRPEYEGNRWAYESCCNKLGWILAYLNRDELEGRRGLIQRAVDSYRNLHKEMKSRRVARLEKIQNGTLRKRRAKRASSVEY</sequence>
<feature type="region of interest" description="Disordered" evidence="1">
    <location>
        <begin position="156"/>
        <end position="213"/>
    </location>
</feature>
<accession>A0A8H7BKE0</accession>
<dbReference type="AlphaFoldDB" id="A0A8H7BKE0"/>
<evidence type="ECO:0000313" key="3">
    <source>
        <dbReference type="EMBL" id="KAF7721517.1"/>
    </source>
</evidence>
<proteinExistence type="predicted"/>
<gene>
    <name evidence="3" type="ORF">EC973_004543</name>
</gene>
<comment type="caution">
    <text evidence="3">The sequence shown here is derived from an EMBL/GenBank/DDBJ whole genome shotgun (WGS) entry which is preliminary data.</text>
</comment>
<keyword evidence="4" id="KW-1185">Reference proteome</keyword>
<reference evidence="3" key="1">
    <citation type="submission" date="2020-01" db="EMBL/GenBank/DDBJ databases">
        <title>Genome Sequencing of Three Apophysomyces-Like Fungal Strains Confirms a Novel Fungal Genus in the Mucoromycota with divergent Burkholderia-like Endosymbiotic Bacteria.</title>
        <authorList>
            <person name="Stajich J.E."/>
            <person name="Macias A.M."/>
            <person name="Carter-House D."/>
            <person name="Lovett B."/>
            <person name="Kasson L.R."/>
            <person name="Berry K."/>
            <person name="Grigoriev I."/>
            <person name="Chang Y."/>
            <person name="Spatafora J."/>
            <person name="Kasson M.T."/>
        </authorList>
    </citation>
    <scope>NUCLEOTIDE SEQUENCE</scope>
    <source>
        <strain evidence="3">NRRL A-21654</strain>
    </source>
</reference>